<reference evidence="2 3" key="2">
    <citation type="journal article" date="2017" name="Genome Biol.">
        <title>New reference genome sequences of hot pepper reveal the massive evolution of plant disease-resistance genes by retroduplication.</title>
        <authorList>
            <person name="Kim S."/>
            <person name="Park J."/>
            <person name="Yeom S.I."/>
            <person name="Kim Y.M."/>
            <person name="Seo E."/>
            <person name="Kim K.T."/>
            <person name="Kim M.S."/>
            <person name="Lee J.M."/>
            <person name="Cheong K."/>
            <person name="Shin H.S."/>
            <person name="Kim S.B."/>
            <person name="Han K."/>
            <person name="Lee J."/>
            <person name="Park M."/>
            <person name="Lee H.A."/>
            <person name="Lee H.Y."/>
            <person name="Lee Y."/>
            <person name="Oh S."/>
            <person name="Lee J.H."/>
            <person name="Choi E."/>
            <person name="Choi E."/>
            <person name="Lee S.E."/>
            <person name="Jeon J."/>
            <person name="Kim H."/>
            <person name="Choi G."/>
            <person name="Song H."/>
            <person name="Lee J."/>
            <person name="Lee S.C."/>
            <person name="Kwon J.K."/>
            <person name="Lee H.Y."/>
            <person name="Koo N."/>
            <person name="Hong Y."/>
            <person name="Kim R.W."/>
            <person name="Kang W.H."/>
            <person name="Huh J.H."/>
            <person name="Kang B.C."/>
            <person name="Yang T.J."/>
            <person name="Lee Y.H."/>
            <person name="Bennetzen J.L."/>
            <person name="Choi D."/>
        </authorList>
    </citation>
    <scope>NUCLEOTIDE SEQUENCE [LARGE SCALE GENOMIC DNA]</scope>
    <source>
        <strain evidence="3">cv. CM334</strain>
    </source>
</reference>
<keyword evidence="3" id="KW-1185">Reference proteome</keyword>
<dbReference type="Pfam" id="PF03478">
    <property type="entry name" value="Beta-prop_KIB1-4"/>
    <property type="match status" value="1"/>
</dbReference>
<reference evidence="2 3" key="1">
    <citation type="journal article" date="2014" name="Nat. Genet.">
        <title>Genome sequence of the hot pepper provides insights into the evolution of pungency in Capsicum species.</title>
        <authorList>
            <person name="Kim S."/>
            <person name="Park M."/>
            <person name="Yeom S.I."/>
            <person name="Kim Y.M."/>
            <person name="Lee J.M."/>
            <person name="Lee H.A."/>
            <person name="Seo E."/>
            <person name="Choi J."/>
            <person name="Cheong K."/>
            <person name="Kim K.T."/>
            <person name="Jung K."/>
            <person name="Lee G.W."/>
            <person name="Oh S.K."/>
            <person name="Bae C."/>
            <person name="Kim S.B."/>
            <person name="Lee H.Y."/>
            <person name="Kim S.Y."/>
            <person name="Kim M.S."/>
            <person name="Kang B.C."/>
            <person name="Jo Y.D."/>
            <person name="Yang H.B."/>
            <person name="Jeong H.J."/>
            <person name="Kang W.H."/>
            <person name="Kwon J.K."/>
            <person name="Shin C."/>
            <person name="Lim J.Y."/>
            <person name="Park J.H."/>
            <person name="Huh J.H."/>
            <person name="Kim J.S."/>
            <person name="Kim B.D."/>
            <person name="Cohen O."/>
            <person name="Paran I."/>
            <person name="Suh M.C."/>
            <person name="Lee S.B."/>
            <person name="Kim Y.K."/>
            <person name="Shin Y."/>
            <person name="Noh S.J."/>
            <person name="Park J."/>
            <person name="Seo Y.S."/>
            <person name="Kwon S.Y."/>
            <person name="Kim H.A."/>
            <person name="Park J.M."/>
            <person name="Kim H.J."/>
            <person name="Choi S.B."/>
            <person name="Bosland P.W."/>
            <person name="Reeves G."/>
            <person name="Jo S.H."/>
            <person name="Lee B.W."/>
            <person name="Cho H.T."/>
            <person name="Choi H.S."/>
            <person name="Lee M.S."/>
            <person name="Yu Y."/>
            <person name="Do Choi Y."/>
            <person name="Park B.S."/>
            <person name="van Deynze A."/>
            <person name="Ashrafi H."/>
            <person name="Hill T."/>
            <person name="Kim W.T."/>
            <person name="Pai H.S."/>
            <person name="Ahn H.K."/>
            <person name="Yeam I."/>
            <person name="Giovannoni J.J."/>
            <person name="Rose J.K."/>
            <person name="Sorensen I."/>
            <person name="Lee S.J."/>
            <person name="Kim R.W."/>
            <person name="Choi I.Y."/>
            <person name="Choi B.S."/>
            <person name="Lim J.S."/>
            <person name="Lee Y.H."/>
            <person name="Choi D."/>
        </authorList>
    </citation>
    <scope>NUCLEOTIDE SEQUENCE [LARGE SCALE GENOMIC DNA]</scope>
    <source>
        <strain evidence="3">cv. CM334</strain>
    </source>
</reference>
<dbReference type="AlphaFoldDB" id="A0A2G2ZJ75"/>
<dbReference type="PANTHER" id="PTHR44259:SF108">
    <property type="entry name" value="F-BOX PROTEIN SKIP23-LIKE"/>
    <property type="match status" value="1"/>
</dbReference>
<name>A0A2G2ZJ75_CAPAN</name>
<gene>
    <name evidence="2" type="ORF">T459_15055</name>
</gene>
<dbReference type="Gramene" id="PHT82040">
    <property type="protein sequence ID" value="PHT82040"/>
    <property type="gene ID" value="T459_15055"/>
</dbReference>
<dbReference type="InterPro" id="IPR050942">
    <property type="entry name" value="F-box_BR-signaling"/>
</dbReference>
<protein>
    <recommendedName>
        <fullName evidence="1">KIB1-4 beta-propeller domain-containing protein</fullName>
    </recommendedName>
</protein>
<comment type="caution">
    <text evidence="2">The sequence shown here is derived from an EMBL/GenBank/DDBJ whole genome shotgun (WGS) entry which is preliminary data.</text>
</comment>
<dbReference type="Proteomes" id="UP000222542">
    <property type="component" value="Unassembled WGS sequence"/>
</dbReference>
<dbReference type="InterPro" id="IPR005174">
    <property type="entry name" value="KIB1-4_b-propeller"/>
</dbReference>
<dbReference type="OMA" id="HEYLCEP"/>
<dbReference type="PANTHER" id="PTHR44259">
    <property type="entry name" value="OS07G0183000 PROTEIN-RELATED"/>
    <property type="match status" value="1"/>
</dbReference>
<dbReference type="EMBL" id="AYRZ02000005">
    <property type="protein sequence ID" value="PHT82040.1"/>
    <property type="molecule type" value="Genomic_DNA"/>
</dbReference>
<organism evidence="2 3">
    <name type="scientific">Capsicum annuum</name>
    <name type="common">Capsicum pepper</name>
    <dbReference type="NCBI Taxonomy" id="4072"/>
    <lineage>
        <taxon>Eukaryota</taxon>
        <taxon>Viridiplantae</taxon>
        <taxon>Streptophyta</taxon>
        <taxon>Embryophyta</taxon>
        <taxon>Tracheophyta</taxon>
        <taxon>Spermatophyta</taxon>
        <taxon>Magnoliopsida</taxon>
        <taxon>eudicotyledons</taxon>
        <taxon>Gunneridae</taxon>
        <taxon>Pentapetalae</taxon>
        <taxon>asterids</taxon>
        <taxon>lamiids</taxon>
        <taxon>Solanales</taxon>
        <taxon>Solanaceae</taxon>
        <taxon>Solanoideae</taxon>
        <taxon>Capsiceae</taxon>
        <taxon>Capsicum</taxon>
    </lineage>
</organism>
<feature type="domain" description="KIB1-4 beta-propeller" evidence="1">
    <location>
        <begin position="47"/>
        <end position="119"/>
    </location>
</feature>
<accession>A0A2G2ZJ75</accession>
<evidence type="ECO:0000313" key="3">
    <source>
        <dbReference type="Proteomes" id="UP000222542"/>
    </source>
</evidence>
<evidence type="ECO:0000259" key="1">
    <source>
        <dbReference type="Pfam" id="PF03478"/>
    </source>
</evidence>
<evidence type="ECO:0000313" key="2">
    <source>
        <dbReference type="EMBL" id="PHT82040.1"/>
    </source>
</evidence>
<proteinExistence type="predicted"/>
<sequence length="232" mass="26662">MEDYLNFGIVCKSWHSVPTKSNFTSDLPRIPWLMLPEEEKDKSCRKFYSLYTGMILNKRIPKAVGKRCMESMGWLITVGEEEGEISLLHPFSGVQIELPLQNTTEYYEQFKIHGEVLVCDVADPEPFKPSHVVLNLPVGPRNHLANVYILESLGSLFVVMRYGVYLSPVNDDSDRTRVPLMHIPCEREKELEEEEEIRYGRRAFRVFHVGLTADDKVNVNIDTGHLVLGHLE</sequence>